<gene>
    <name evidence="2" type="ORF">M2A_1640</name>
</gene>
<evidence type="ECO:0000313" key="2">
    <source>
        <dbReference type="EMBL" id="GAK45141.1"/>
    </source>
</evidence>
<sequence>MKSWPFWIAGTLVLAVLFHISAILAYPYAVTGVLHSRVVESEGANKMIAGPRASAEARGVVRPSPDLLYAICAYDLTSGPVKFSAPVPDTYWSLSMFAANTDNFFTVNDTQAARDEVEVILVTEDQIVPDPKGIPIVVAPSAKGAALVRTLISSEDKLPALQEAVKAARCATM</sequence>
<dbReference type="SUPFAM" id="SSF160935">
    <property type="entry name" value="VPA0735-like"/>
    <property type="match status" value="1"/>
</dbReference>
<dbReference type="eggNOG" id="COG5436">
    <property type="taxonomic scope" value="Bacteria"/>
</dbReference>
<dbReference type="InterPro" id="IPR037050">
    <property type="entry name" value="DUF1254_sf"/>
</dbReference>
<dbReference type="STRING" id="1333998.M2A_1640"/>
<evidence type="ECO:0000259" key="1">
    <source>
        <dbReference type="Pfam" id="PF06863"/>
    </source>
</evidence>
<evidence type="ECO:0000313" key="3">
    <source>
        <dbReference type="Proteomes" id="UP000028702"/>
    </source>
</evidence>
<feature type="domain" description="DUF1254" evidence="1">
    <location>
        <begin position="47"/>
        <end position="170"/>
    </location>
</feature>
<proteinExistence type="predicted"/>
<dbReference type="Gene3D" id="2.60.40.1610">
    <property type="entry name" value="Domain of unknown function DUF1254"/>
    <property type="match status" value="1"/>
</dbReference>
<keyword evidence="3" id="KW-1185">Reference proteome</keyword>
<name>A0A081BAS3_9HYPH</name>
<dbReference type="Pfam" id="PF06863">
    <property type="entry name" value="DUF1254"/>
    <property type="match status" value="1"/>
</dbReference>
<dbReference type="AlphaFoldDB" id="A0A081BAS3"/>
<dbReference type="InterPro" id="IPR010679">
    <property type="entry name" value="DUF1254"/>
</dbReference>
<dbReference type="RefSeq" id="WP_045445644.1">
    <property type="nucleotide sequence ID" value="NZ_BBIO01000007.1"/>
</dbReference>
<reference evidence="2 3" key="1">
    <citation type="submission" date="2014-07" db="EMBL/GenBank/DDBJ databases">
        <title>Tepidicaulis marinum gen. nov., sp. nov., a novel marine bacterium denitrifying nitrate to nitrous oxide strictly under microaerobic conditions.</title>
        <authorList>
            <person name="Takeuchi M."/>
            <person name="Yamagishi T."/>
            <person name="Kamagata Y."/>
            <person name="Oshima K."/>
            <person name="Hattori M."/>
            <person name="Katayama T."/>
            <person name="Hanada S."/>
            <person name="Tamaki H."/>
            <person name="Marumo K."/>
            <person name="Maeda H."/>
            <person name="Nedachi M."/>
            <person name="Iwasaki W."/>
            <person name="Suwa Y."/>
            <person name="Sakata S."/>
        </authorList>
    </citation>
    <scope>NUCLEOTIDE SEQUENCE [LARGE SCALE GENOMIC DNA]</scope>
    <source>
        <strain evidence="2 3">MA2</strain>
    </source>
</reference>
<accession>A0A081BAS3</accession>
<dbReference type="EMBL" id="BBIO01000007">
    <property type="protein sequence ID" value="GAK45141.1"/>
    <property type="molecule type" value="Genomic_DNA"/>
</dbReference>
<comment type="caution">
    <text evidence="2">The sequence shown here is derived from an EMBL/GenBank/DDBJ whole genome shotgun (WGS) entry which is preliminary data.</text>
</comment>
<organism evidence="2 3">
    <name type="scientific">Tepidicaulis marinus</name>
    <dbReference type="NCBI Taxonomy" id="1333998"/>
    <lineage>
        <taxon>Bacteria</taxon>
        <taxon>Pseudomonadati</taxon>
        <taxon>Pseudomonadota</taxon>
        <taxon>Alphaproteobacteria</taxon>
        <taxon>Hyphomicrobiales</taxon>
        <taxon>Parvibaculaceae</taxon>
        <taxon>Tepidicaulis</taxon>
    </lineage>
</organism>
<dbReference type="Proteomes" id="UP000028702">
    <property type="component" value="Unassembled WGS sequence"/>
</dbReference>
<protein>
    <submittedName>
        <fullName evidence="2">Integral membrane protein</fullName>
    </submittedName>
</protein>